<dbReference type="SUPFAM" id="SSF55804">
    <property type="entry name" value="Phoshotransferase/anion transport protein"/>
    <property type="match status" value="1"/>
</dbReference>
<dbReference type="EMBL" id="VKAD01000001">
    <property type="protein sequence ID" value="TXR54274.1"/>
    <property type="molecule type" value="Genomic_DNA"/>
</dbReference>
<dbReference type="Gene3D" id="1.10.274.10">
    <property type="entry name" value="PtsI, HPr-binding domain"/>
    <property type="match status" value="1"/>
</dbReference>
<dbReference type="PRINTS" id="PR01736">
    <property type="entry name" value="PHPHTRNFRASE"/>
</dbReference>
<reference evidence="18 19" key="1">
    <citation type="submission" date="2019-07" db="EMBL/GenBank/DDBJ databases">
        <title>Reinekea sp. strain SSH23 genome sequencing and assembly.</title>
        <authorList>
            <person name="Kim I."/>
        </authorList>
    </citation>
    <scope>NUCLEOTIDE SEQUENCE [LARGE SCALE GENOMIC DNA]</scope>
    <source>
        <strain evidence="18 19">SSH23</strain>
    </source>
</reference>
<dbReference type="Gene3D" id="3.20.20.60">
    <property type="entry name" value="Phosphoenolpyruvate-binding domains"/>
    <property type="match status" value="1"/>
</dbReference>
<keyword evidence="7" id="KW-0963">Cytoplasm</keyword>
<comment type="caution">
    <text evidence="18">The sequence shown here is derived from an EMBL/GenBank/DDBJ whole genome shotgun (WGS) entry which is preliminary data.</text>
</comment>
<evidence type="ECO:0000256" key="3">
    <source>
        <dbReference type="ARBA" id="ARBA00004496"/>
    </source>
</evidence>
<dbReference type="Gene3D" id="3.30.1340.10">
    <property type="entry name" value="HPr-like"/>
    <property type="match status" value="1"/>
</dbReference>
<protein>
    <recommendedName>
        <fullName evidence="5">phosphoenolpyruvate--protein phosphotransferase</fullName>
        <ecNumber evidence="5">2.7.3.9</ecNumber>
    </recommendedName>
</protein>
<dbReference type="GO" id="GO:0046872">
    <property type="term" value="F:metal ion binding"/>
    <property type="evidence" value="ECO:0007669"/>
    <property type="project" value="UniProtKB-KW"/>
</dbReference>
<evidence type="ECO:0000256" key="2">
    <source>
        <dbReference type="ARBA" id="ARBA00001946"/>
    </source>
</evidence>
<keyword evidence="13" id="KW-0418">Kinase</keyword>
<feature type="domain" description="PTS EIIA type-2" evidence="16">
    <location>
        <begin position="36"/>
        <end position="177"/>
    </location>
</feature>
<dbReference type="Pfam" id="PF00381">
    <property type="entry name" value="PTS-HPr"/>
    <property type="match status" value="1"/>
</dbReference>
<dbReference type="InterPro" id="IPR000032">
    <property type="entry name" value="HPr-like"/>
</dbReference>
<dbReference type="Gene3D" id="3.40.930.10">
    <property type="entry name" value="Mannitol-specific EII, Chain A"/>
    <property type="match status" value="1"/>
</dbReference>
<dbReference type="OrthoDB" id="9765468at2"/>
<dbReference type="Gene3D" id="3.50.30.10">
    <property type="entry name" value="Phosphohistidine domain"/>
    <property type="match status" value="1"/>
</dbReference>
<dbReference type="CDD" id="cd00367">
    <property type="entry name" value="PTS-HPr_like"/>
    <property type="match status" value="1"/>
</dbReference>
<dbReference type="InterPro" id="IPR008731">
    <property type="entry name" value="PTS_EIN"/>
</dbReference>
<evidence type="ECO:0000256" key="7">
    <source>
        <dbReference type="ARBA" id="ARBA00022490"/>
    </source>
</evidence>
<keyword evidence="11" id="KW-0598">Phosphotransferase system</keyword>
<name>A0A5C8ZA43_9GAMM</name>
<dbReference type="InterPro" id="IPR035895">
    <property type="entry name" value="HPr-like_sf"/>
</dbReference>
<dbReference type="Pfam" id="PF05524">
    <property type="entry name" value="PEP-utilisers_N"/>
    <property type="match status" value="1"/>
</dbReference>
<evidence type="ECO:0000256" key="4">
    <source>
        <dbReference type="ARBA" id="ARBA00007837"/>
    </source>
</evidence>
<dbReference type="InterPro" id="IPR040442">
    <property type="entry name" value="Pyrv_kinase-like_dom_sf"/>
</dbReference>
<feature type="region of interest" description="Disordered" evidence="15">
    <location>
        <begin position="9"/>
        <end position="34"/>
    </location>
</feature>
<dbReference type="InterPro" id="IPR036618">
    <property type="entry name" value="PtsI_HPr-bd_sf"/>
</dbReference>
<keyword evidence="10 18" id="KW-0808">Transferase</keyword>
<keyword evidence="18" id="KW-0670">Pyruvate</keyword>
<evidence type="ECO:0000256" key="5">
    <source>
        <dbReference type="ARBA" id="ARBA00012232"/>
    </source>
</evidence>
<dbReference type="GO" id="GO:0016301">
    <property type="term" value="F:kinase activity"/>
    <property type="evidence" value="ECO:0007669"/>
    <property type="project" value="UniProtKB-KW"/>
</dbReference>
<keyword evidence="19" id="KW-1185">Reference proteome</keyword>
<dbReference type="InterPro" id="IPR016152">
    <property type="entry name" value="PTrfase/Anion_transptr"/>
</dbReference>
<dbReference type="InterPro" id="IPR008279">
    <property type="entry name" value="PEP-util_enz_mobile_dom"/>
</dbReference>
<evidence type="ECO:0000313" key="18">
    <source>
        <dbReference type="EMBL" id="TXR54274.1"/>
    </source>
</evidence>
<dbReference type="SUPFAM" id="SSF52009">
    <property type="entry name" value="Phosphohistidine domain"/>
    <property type="match status" value="1"/>
</dbReference>
<dbReference type="NCBIfam" id="TIGR01003">
    <property type="entry name" value="PTS_HPr_family"/>
    <property type="match status" value="1"/>
</dbReference>
<dbReference type="GO" id="GO:0008965">
    <property type="term" value="F:phosphoenolpyruvate-protein phosphotransferase activity"/>
    <property type="evidence" value="ECO:0007669"/>
    <property type="project" value="UniProtKB-EC"/>
</dbReference>
<dbReference type="InterPro" id="IPR002178">
    <property type="entry name" value="PTS_EIIA_type-2_dom"/>
</dbReference>
<dbReference type="PRINTS" id="PR00107">
    <property type="entry name" value="PHOSPHOCPHPR"/>
</dbReference>
<dbReference type="PROSITE" id="PS00742">
    <property type="entry name" value="PEP_ENZYMES_2"/>
    <property type="match status" value="1"/>
</dbReference>
<dbReference type="EC" id="2.7.3.9" evidence="5"/>
<dbReference type="Proteomes" id="UP000321764">
    <property type="component" value="Unassembled WGS sequence"/>
</dbReference>
<proteinExistence type="inferred from homology"/>
<dbReference type="RefSeq" id="WP_147713672.1">
    <property type="nucleotide sequence ID" value="NZ_VKAD01000001.1"/>
</dbReference>
<dbReference type="PANTHER" id="PTHR46244:SF6">
    <property type="entry name" value="PHOSPHOENOLPYRUVATE-PROTEIN PHOSPHOTRANSFERASE"/>
    <property type="match status" value="1"/>
</dbReference>
<keyword evidence="12" id="KW-0479">Metal-binding</keyword>
<dbReference type="Pfam" id="PF00391">
    <property type="entry name" value="PEP-utilizers"/>
    <property type="match status" value="1"/>
</dbReference>
<comment type="similarity">
    <text evidence="4">Belongs to the PEP-utilizing enzyme family.</text>
</comment>
<evidence type="ECO:0000256" key="13">
    <source>
        <dbReference type="ARBA" id="ARBA00022777"/>
    </source>
</evidence>
<comment type="cofactor">
    <cofactor evidence="2">
        <name>Mg(2+)</name>
        <dbReference type="ChEBI" id="CHEBI:18420"/>
    </cofactor>
</comment>
<dbReference type="InterPro" id="IPR015813">
    <property type="entry name" value="Pyrv/PenolPyrv_kinase-like_dom"/>
</dbReference>
<dbReference type="Pfam" id="PF00359">
    <property type="entry name" value="PTS_EIIA_2"/>
    <property type="match status" value="1"/>
</dbReference>
<dbReference type="PANTHER" id="PTHR46244">
    <property type="entry name" value="PHOSPHOENOLPYRUVATE-PROTEIN PHOSPHOTRANSFERASE"/>
    <property type="match status" value="1"/>
</dbReference>
<dbReference type="GO" id="GO:0005737">
    <property type="term" value="C:cytoplasm"/>
    <property type="evidence" value="ECO:0007669"/>
    <property type="project" value="UniProtKB-SubCell"/>
</dbReference>
<dbReference type="SUPFAM" id="SSF51621">
    <property type="entry name" value="Phosphoenolpyruvate/pyruvate domain"/>
    <property type="match status" value="1"/>
</dbReference>
<dbReference type="PROSITE" id="PS00369">
    <property type="entry name" value="PTS_HPR_HIS"/>
    <property type="match status" value="1"/>
</dbReference>
<evidence type="ECO:0000256" key="10">
    <source>
        <dbReference type="ARBA" id="ARBA00022679"/>
    </source>
</evidence>
<accession>A0A5C8ZA43</accession>
<evidence type="ECO:0000256" key="12">
    <source>
        <dbReference type="ARBA" id="ARBA00022723"/>
    </source>
</evidence>
<dbReference type="SUPFAM" id="SSF47831">
    <property type="entry name" value="Enzyme I of the PEP:sugar phosphotransferase system HPr-binding (sub)domain"/>
    <property type="match status" value="1"/>
</dbReference>
<dbReference type="InterPro" id="IPR001020">
    <property type="entry name" value="PTS_HPr_His_P_site"/>
</dbReference>
<dbReference type="InterPro" id="IPR023151">
    <property type="entry name" value="PEP_util_CS"/>
</dbReference>
<comment type="catalytic activity">
    <reaction evidence="1">
        <text>L-histidyl-[protein] + phosphoenolpyruvate = N(pros)-phospho-L-histidyl-[protein] + pyruvate</text>
        <dbReference type="Rhea" id="RHEA:23880"/>
        <dbReference type="Rhea" id="RHEA-COMP:9745"/>
        <dbReference type="Rhea" id="RHEA-COMP:9746"/>
        <dbReference type="ChEBI" id="CHEBI:15361"/>
        <dbReference type="ChEBI" id="CHEBI:29979"/>
        <dbReference type="ChEBI" id="CHEBI:58702"/>
        <dbReference type="ChEBI" id="CHEBI:64837"/>
        <dbReference type="EC" id="2.7.3.9"/>
    </reaction>
</comment>
<evidence type="ECO:0000256" key="11">
    <source>
        <dbReference type="ARBA" id="ARBA00022683"/>
    </source>
</evidence>
<evidence type="ECO:0000259" key="16">
    <source>
        <dbReference type="PROSITE" id="PS51094"/>
    </source>
</evidence>
<evidence type="ECO:0000256" key="9">
    <source>
        <dbReference type="ARBA" id="ARBA00022597"/>
    </source>
</evidence>
<dbReference type="SUPFAM" id="SSF55594">
    <property type="entry name" value="HPr-like"/>
    <property type="match status" value="1"/>
</dbReference>
<evidence type="ECO:0000256" key="6">
    <source>
        <dbReference type="ARBA" id="ARBA00022448"/>
    </source>
</evidence>
<feature type="compositionally biased region" description="Polar residues" evidence="15">
    <location>
        <begin position="24"/>
        <end position="34"/>
    </location>
</feature>
<dbReference type="InterPro" id="IPR000121">
    <property type="entry name" value="PEP_util_C"/>
</dbReference>
<feature type="domain" description="HPr" evidence="17">
    <location>
        <begin position="191"/>
        <end position="279"/>
    </location>
</feature>
<dbReference type="PROSITE" id="PS51350">
    <property type="entry name" value="PTS_HPR_DOM"/>
    <property type="match status" value="1"/>
</dbReference>
<dbReference type="AlphaFoldDB" id="A0A5C8ZA43"/>
<evidence type="ECO:0000256" key="8">
    <source>
        <dbReference type="ARBA" id="ARBA00022553"/>
    </source>
</evidence>
<dbReference type="Pfam" id="PF02896">
    <property type="entry name" value="PEP-utilizers_C"/>
    <property type="match status" value="1"/>
</dbReference>
<comment type="subcellular location">
    <subcellularLocation>
        <location evidence="3">Cytoplasm</location>
    </subcellularLocation>
</comment>
<dbReference type="PROSITE" id="PS51094">
    <property type="entry name" value="PTS_EIIA_TYPE_2"/>
    <property type="match status" value="1"/>
</dbReference>
<keyword evidence="6" id="KW-0813">Transport</keyword>
<evidence type="ECO:0000256" key="1">
    <source>
        <dbReference type="ARBA" id="ARBA00000683"/>
    </source>
</evidence>
<keyword evidence="8" id="KW-0597">Phosphoprotein</keyword>
<evidence type="ECO:0000259" key="17">
    <source>
        <dbReference type="PROSITE" id="PS51350"/>
    </source>
</evidence>
<dbReference type="InterPro" id="IPR006318">
    <property type="entry name" value="PTS_EI-like"/>
</dbReference>
<organism evidence="18 19">
    <name type="scientific">Reinekea thalattae</name>
    <dbReference type="NCBI Taxonomy" id="2593301"/>
    <lineage>
        <taxon>Bacteria</taxon>
        <taxon>Pseudomonadati</taxon>
        <taxon>Pseudomonadota</taxon>
        <taxon>Gammaproteobacteria</taxon>
        <taxon>Oceanospirillales</taxon>
        <taxon>Saccharospirillaceae</taxon>
        <taxon>Reinekea</taxon>
    </lineage>
</organism>
<keyword evidence="14" id="KW-0460">Magnesium</keyword>
<gene>
    <name evidence="18" type="primary">ptsP</name>
    <name evidence="18" type="ORF">FME95_06985</name>
</gene>
<dbReference type="GO" id="GO:0009401">
    <property type="term" value="P:phosphoenolpyruvate-dependent sugar phosphotransferase system"/>
    <property type="evidence" value="ECO:0007669"/>
    <property type="project" value="UniProtKB-KW"/>
</dbReference>
<evidence type="ECO:0000256" key="14">
    <source>
        <dbReference type="ARBA" id="ARBA00022842"/>
    </source>
</evidence>
<dbReference type="NCBIfam" id="TIGR01417">
    <property type="entry name" value="PTS_I_fam"/>
    <property type="match status" value="1"/>
</dbReference>
<dbReference type="InterPro" id="IPR050499">
    <property type="entry name" value="PEP-utilizing_PTS_enzyme"/>
</dbReference>
<keyword evidence="9" id="KW-0762">Sugar transport</keyword>
<evidence type="ECO:0000256" key="15">
    <source>
        <dbReference type="SAM" id="MobiDB-lite"/>
    </source>
</evidence>
<evidence type="ECO:0000313" key="19">
    <source>
        <dbReference type="Proteomes" id="UP000321764"/>
    </source>
</evidence>
<dbReference type="InterPro" id="IPR036637">
    <property type="entry name" value="Phosphohistidine_dom_sf"/>
</dbReference>
<dbReference type="CDD" id="cd00211">
    <property type="entry name" value="PTS_IIA_fru"/>
    <property type="match status" value="1"/>
</dbReference>
<sequence length="874" mass="93293">MSFFKKLLAGNKSSAQNDEKPAASKSSTADNTPSPINLSASNVLVKQQCADKSTVLELVAKKMLELGYVSDDYLQAIIDREQKVSTYLINGVAIPHGTVEAKHLVQKTGLVIIQLPQGVTWSDKGETVKFVVGIAAAGQDHLSILQKLTTVVMDEPLAKKLGESASVDDIIAALGAEKSSAEQSIPASDLSITSSATIVDASGMHARPASLISETAASYKNTDIRLRNNDRMANAKSMADLLTMGAIMGDEITVSAEGDEAGEAVNKLVEMINAGLDNDADGGNDNANYNPLESLAAIESANGRIVKTGSAASPGIAMAAAYILKADSTPENSQPSDLAAEVEKFSAAITTGEQQLSELQESMQASAPNEAAIFKAQKQLLADESIIQAIEETIKKGNNAAWSSHSVLAEKASQLLAVEDERIKARAADMQDVAARLVKILLGQSDNPGFPTDHDFILIARELTPSQTAHLSELPVKAICTELGGPNSHMAILARALGIPAIVGVGEGLTQDVNEGELTLVDPQGPCFVAGPDEATQAKATKAIEDWRQIQDIENAAKHEAAITLDGHEMDVVCNIATPSDAPAVLENGGAGVGLLRTEFLFEASKTEPTVEEQTDALKEIVKVLGSRQLVVRTADIGGDKPVSWLSMPEEDNPFLGIRGIRLSFKNPQMFRNQLEAIYRTAMWQQEQGVESGIHIMFPMIAKVSEWRRARDIAEEVRSALNAPKLKLGIMIEVPAAAIQADHFATEVDFFSVGSNDMTQYVLAMDRLHPELAKEADSYSPALLRLISMTVEAAEKHGKWVGVCGNMAADPDLASVLIGLGVKELSVSAANVPALKLLIRSVSYEKLKEKAKKALQQETGSDVRALYKDRSDLV</sequence>